<proteinExistence type="predicted"/>
<sequence length="78" mass="8907">LDTSAFIPFSQGPANCVGKRLAMFELRYVLVLLFSRYEFSFLAGWDAANWERGLKDQFVLAKDVLRVTLTRRTSQTSS</sequence>
<comment type="caution">
    <text evidence="1">The sequence shown here is derived from an EMBL/GenBank/DDBJ whole genome shotgun (WGS) entry which is preliminary data.</text>
</comment>
<gene>
    <name evidence="1" type="ORF">C8R41DRAFT_773276</name>
</gene>
<accession>A0ABQ8V6Q7</accession>
<dbReference type="Pfam" id="PF00067">
    <property type="entry name" value="p450"/>
    <property type="match status" value="1"/>
</dbReference>
<feature type="non-terminal residue" evidence="1">
    <location>
        <position position="1"/>
    </location>
</feature>
<dbReference type="InterPro" id="IPR001128">
    <property type="entry name" value="Cyt_P450"/>
</dbReference>
<dbReference type="InterPro" id="IPR036396">
    <property type="entry name" value="Cyt_P450_sf"/>
</dbReference>
<dbReference type="Gene3D" id="1.10.630.10">
    <property type="entry name" value="Cytochrome P450"/>
    <property type="match status" value="1"/>
</dbReference>
<keyword evidence="2" id="KW-1185">Reference proteome</keyword>
<reference evidence="1" key="1">
    <citation type="submission" date="2022-08" db="EMBL/GenBank/DDBJ databases">
        <title>A Global Phylogenomic Analysis of the Shiitake Genus Lentinula.</title>
        <authorList>
            <consortium name="DOE Joint Genome Institute"/>
            <person name="Sierra-Patev S."/>
            <person name="Min B."/>
            <person name="Naranjo-Ortiz M."/>
            <person name="Looney B."/>
            <person name="Konkel Z."/>
            <person name="Slot J.C."/>
            <person name="Sakamoto Y."/>
            <person name="Steenwyk J.L."/>
            <person name="Rokas A."/>
            <person name="Carro J."/>
            <person name="Camarero S."/>
            <person name="Ferreira P."/>
            <person name="Molpeceres G."/>
            <person name="Ruiz-Duenas F.J."/>
            <person name="Serrano A."/>
            <person name="Henrissat B."/>
            <person name="Drula E."/>
            <person name="Hughes K.W."/>
            <person name="Mata J.L."/>
            <person name="Ishikawa N.K."/>
            <person name="Vargas-Isla R."/>
            <person name="Ushijima S."/>
            <person name="Smith C.A."/>
            <person name="Ahrendt S."/>
            <person name="Andreopoulos W."/>
            <person name="He G."/>
            <person name="Labutti K."/>
            <person name="Lipzen A."/>
            <person name="Ng V."/>
            <person name="Riley R."/>
            <person name="Sandor L."/>
            <person name="Barry K."/>
            <person name="Martinez A.T."/>
            <person name="Xiao Y."/>
            <person name="Gibbons J.G."/>
            <person name="Terashima K."/>
            <person name="Grigoriev I.V."/>
            <person name="Hibbett D.S."/>
        </authorList>
    </citation>
    <scope>NUCLEOTIDE SEQUENCE</scope>
    <source>
        <strain evidence="1">RHP3577 ss4</strain>
    </source>
</reference>
<protein>
    <recommendedName>
        <fullName evidence="3">Cytochrome P450</fullName>
    </recommendedName>
</protein>
<dbReference type="Proteomes" id="UP001150217">
    <property type="component" value="Unassembled WGS sequence"/>
</dbReference>
<evidence type="ECO:0000313" key="2">
    <source>
        <dbReference type="Proteomes" id="UP001150217"/>
    </source>
</evidence>
<evidence type="ECO:0000313" key="1">
    <source>
        <dbReference type="EMBL" id="KAJ4477110.1"/>
    </source>
</evidence>
<dbReference type="SUPFAM" id="SSF48264">
    <property type="entry name" value="Cytochrome P450"/>
    <property type="match status" value="1"/>
</dbReference>
<evidence type="ECO:0008006" key="3">
    <source>
        <dbReference type="Google" id="ProtNLM"/>
    </source>
</evidence>
<dbReference type="EMBL" id="JANVFT010000068">
    <property type="protein sequence ID" value="KAJ4477110.1"/>
    <property type="molecule type" value="Genomic_DNA"/>
</dbReference>
<organism evidence="1 2">
    <name type="scientific">Lentinula lateritia</name>
    <dbReference type="NCBI Taxonomy" id="40482"/>
    <lineage>
        <taxon>Eukaryota</taxon>
        <taxon>Fungi</taxon>
        <taxon>Dikarya</taxon>
        <taxon>Basidiomycota</taxon>
        <taxon>Agaricomycotina</taxon>
        <taxon>Agaricomycetes</taxon>
        <taxon>Agaricomycetidae</taxon>
        <taxon>Agaricales</taxon>
        <taxon>Marasmiineae</taxon>
        <taxon>Omphalotaceae</taxon>
        <taxon>Lentinula</taxon>
    </lineage>
</organism>
<name>A0ABQ8V6Q7_9AGAR</name>